<gene>
    <name evidence="2" type="ORF">WT44_20405</name>
</gene>
<dbReference type="Proteomes" id="UP000068603">
    <property type="component" value="Unassembled WGS sequence"/>
</dbReference>
<dbReference type="CDD" id="cd02440">
    <property type="entry name" value="AdoMet_MTases"/>
    <property type="match status" value="1"/>
</dbReference>
<dbReference type="GO" id="GO:0032259">
    <property type="term" value="P:methylation"/>
    <property type="evidence" value="ECO:0007669"/>
    <property type="project" value="UniProtKB-KW"/>
</dbReference>
<dbReference type="GO" id="GO:0008168">
    <property type="term" value="F:methyltransferase activity"/>
    <property type="evidence" value="ECO:0007669"/>
    <property type="project" value="UniProtKB-KW"/>
</dbReference>
<dbReference type="RefSeq" id="WP_059963429.1">
    <property type="nucleotide sequence ID" value="NZ_LOZN01000040.1"/>
</dbReference>
<dbReference type="Gene3D" id="3.40.50.150">
    <property type="entry name" value="Vaccinia Virus protein VP39"/>
    <property type="match status" value="1"/>
</dbReference>
<accession>A0A104KW42</accession>
<evidence type="ECO:0000313" key="3">
    <source>
        <dbReference type="Proteomes" id="UP000068603"/>
    </source>
</evidence>
<keyword evidence="2" id="KW-0808">Transferase</keyword>
<dbReference type="InterPro" id="IPR029063">
    <property type="entry name" value="SAM-dependent_MTases_sf"/>
</dbReference>
<reference evidence="2 3" key="1">
    <citation type="submission" date="2015-11" db="EMBL/GenBank/DDBJ databases">
        <title>Expanding the genomic diversity of Burkholderia species for the development of highly accurate diagnostics.</title>
        <authorList>
            <person name="Sahl J."/>
            <person name="Keim P."/>
            <person name="Wagner D."/>
        </authorList>
    </citation>
    <scope>NUCLEOTIDE SEQUENCE [LARGE SCALE GENOMIC DNA]</scope>
    <source>
        <strain evidence="2 3">MSMB1960WGS</strain>
    </source>
</reference>
<dbReference type="AlphaFoldDB" id="A0A104KW42"/>
<comment type="caution">
    <text evidence="2">The sequence shown here is derived from an EMBL/GenBank/DDBJ whole genome shotgun (WGS) entry which is preliminary data.</text>
</comment>
<evidence type="ECO:0000313" key="2">
    <source>
        <dbReference type="EMBL" id="KWA58546.1"/>
    </source>
</evidence>
<proteinExistence type="predicted"/>
<feature type="domain" description="Methyltransferase" evidence="1">
    <location>
        <begin position="49"/>
        <end position="145"/>
    </location>
</feature>
<dbReference type="STRING" id="1503054.WT74_22795"/>
<dbReference type="InterPro" id="IPR041698">
    <property type="entry name" value="Methyltransf_25"/>
</dbReference>
<evidence type="ECO:0000259" key="1">
    <source>
        <dbReference type="Pfam" id="PF13649"/>
    </source>
</evidence>
<organism evidence="2">
    <name type="scientific">Burkholderia stagnalis</name>
    <dbReference type="NCBI Taxonomy" id="1503054"/>
    <lineage>
        <taxon>Bacteria</taxon>
        <taxon>Pseudomonadati</taxon>
        <taxon>Pseudomonadota</taxon>
        <taxon>Betaproteobacteria</taxon>
        <taxon>Burkholderiales</taxon>
        <taxon>Burkholderiaceae</taxon>
        <taxon>Burkholderia</taxon>
        <taxon>Burkholderia cepacia complex</taxon>
    </lineage>
</organism>
<protein>
    <submittedName>
        <fullName evidence="2">Methyltransferase</fullName>
    </submittedName>
</protein>
<dbReference type="SUPFAM" id="SSF53335">
    <property type="entry name" value="S-adenosyl-L-methionine-dependent methyltransferases"/>
    <property type="match status" value="1"/>
</dbReference>
<dbReference type="EMBL" id="LPHB01000056">
    <property type="protein sequence ID" value="KWA58546.1"/>
    <property type="molecule type" value="Genomic_DNA"/>
</dbReference>
<keyword evidence="2" id="KW-0489">Methyltransferase</keyword>
<sequence>MIWPNAFRIPALFLREWLGRPATVGALCPSSPQLASRLASAVPAGDGLVIELGGGTGAVTQALLDQGVARERLIVIERSPAFVRHLRVRFPGVAIVEGDATRLVKLLPHDARIDAIVSCLPLRSLPQRDVIAIVDQCHQLLSGHGVMIQFTYDLRPPGRHAIGHAGLVTAGTSVVWANIPPARIVVACRRP</sequence>
<name>A0A104KW42_9BURK</name>
<dbReference type="Pfam" id="PF13649">
    <property type="entry name" value="Methyltransf_25"/>
    <property type="match status" value="1"/>
</dbReference>